<gene>
    <name evidence="1" type="ORF">DPMN_142534</name>
</gene>
<keyword evidence="2" id="KW-1185">Reference proteome</keyword>
<accession>A0A9D4JIR6</accession>
<reference evidence="1" key="1">
    <citation type="journal article" date="2019" name="bioRxiv">
        <title>The Genome of the Zebra Mussel, Dreissena polymorpha: A Resource for Invasive Species Research.</title>
        <authorList>
            <person name="McCartney M.A."/>
            <person name="Auch B."/>
            <person name="Kono T."/>
            <person name="Mallez S."/>
            <person name="Zhang Y."/>
            <person name="Obille A."/>
            <person name="Becker A."/>
            <person name="Abrahante J.E."/>
            <person name="Garbe J."/>
            <person name="Badalamenti J.P."/>
            <person name="Herman A."/>
            <person name="Mangelson H."/>
            <person name="Liachko I."/>
            <person name="Sullivan S."/>
            <person name="Sone E.D."/>
            <person name="Koren S."/>
            <person name="Silverstein K.A.T."/>
            <person name="Beckman K.B."/>
            <person name="Gohl D.M."/>
        </authorList>
    </citation>
    <scope>NUCLEOTIDE SEQUENCE</scope>
    <source>
        <strain evidence="1">Duluth1</strain>
        <tissue evidence="1">Whole animal</tissue>
    </source>
</reference>
<name>A0A9D4JIR6_DREPO</name>
<reference evidence="1" key="2">
    <citation type="submission" date="2020-11" db="EMBL/GenBank/DDBJ databases">
        <authorList>
            <person name="McCartney M.A."/>
            <person name="Auch B."/>
            <person name="Kono T."/>
            <person name="Mallez S."/>
            <person name="Becker A."/>
            <person name="Gohl D.M."/>
            <person name="Silverstein K.A.T."/>
            <person name="Koren S."/>
            <person name="Bechman K.B."/>
            <person name="Herman A."/>
            <person name="Abrahante J.E."/>
            <person name="Garbe J."/>
        </authorList>
    </citation>
    <scope>NUCLEOTIDE SEQUENCE</scope>
    <source>
        <strain evidence="1">Duluth1</strain>
        <tissue evidence="1">Whole animal</tissue>
    </source>
</reference>
<protein>
    <submittedName>
        <fullName evidence="1">Uncharacterized protein</fullName>
    </submittedName>
</protein>
<dbReference type="Proteomes" id="UP000828390">
    <property type="component" value="Unassembled WGS sequence"/>
</dbReference>
<sequence>MMSKKLNRASTDTYRLKYFNFVTKTETKRAVTITTLLLVGKETPEVRFHLTAQVFSVVGDAFGMVASRIKSLNTFVLKFFRFLATVALQQMNKSFSNKSLTCSYSLIFPVGF</sequence>
<evidence type="ECO:0000313" key="2">
    <source>
        <dbReference type="Proteomes" id="UP000828390"/>
    </source>
</evidence>
<evidence type="ECO:0000313" key="1">
    <source>
        <dbReference type="EMBL" id="KAH3814056.1"/>
    </source>
</evidence>
<dbReference type="EMBL" id="JAIWYP010000006">
    <property type="protein sequence ID" value="KAH3814056.1"/>
    <property type="molecule type" value="Genomic_DNA"/>
</dbReference>
<comment type="caution">
    <text evidence="1">The sequence shown here is derived from an EMBL/GenBank/DDBJ whole genome shotgun (WGS) entry which is preliminary data.</text>
</comment>
<proteinExistence type="predicted"/>
<dbReference type="AlphaFoldDB" id="A0A9D4JIR6"/>
<organism evidence="1 2">
    <name type="scientific">Dreissena polymorpha</name>
    <name type="common">Zebra mussel</name>
    <name type="synonym">Mytilus polymorpha</name>
    <dbReference type="NCBI Taxonomy" id="45954"/>
    <lineage>
        <taxon>Eukaryota</taxon>
        <taxon>Metazoa</taxon>
        <taxon>Spiralia</taxon>
        <taxon>Lophotrochozoa</taxon>
        <taxon>Mollusca</taxon>
        <taxon>Bivalvia</taxon>
        <taxon>Autobranchia</taxon>
        <taxon>Heteroconchia</taxon>
        <taxon>Euheterodonta</taxon>
        <taxon>Imparidentia</taxon>
        <taxon>Neoheterodontei</taxon>
        <taxon>Myida</taxon>
        <taxon>Dreissenoidea</taxon>
        <taxon>Dreissenidae</taxon>
        <taxon>Dreissena</taxon>
    </lineage>
</organism>